<name>A0ABW0CSM1_STRCD</name>
<dbReference type="EMBL" id="JBHSKM010000028">
    <property type="protein sequence ID" value="MFC5218926.1"/>
    <property type="molecule type" value="Genomic_DNA"/>
</dbReference>
<accession>A0ABW0CSM1</accession>
<dbReference type="Proteomes" id="UP001596263">
    <property type="component" value="Unassembled WGS sequence"/>
</dbReference>
<evidence type="ECO:0000313" key="1">
    <source>
        <dbReference type="EMBL" id="MFC5218926.1"/>
    </source>
</evidence>
<organism evidence="1 2">
    <name type="scientific">Streptomyces coerulescens</name>
    <dbReference type="NCBI Taxonomy" id="29304"/>
    <lineage>
        <taxon>Bacteria</taxon>
        <taxon>Bacillati</taxon>
        <taxon>Actinomycetota</taxon>
        <taxon>Actinomycetes</taxon>
        <taxon>Kitasatosporales</taxon>
        <taxon>Streptomycetaceae</taxon>
        <taxon>Streptomyces</taxon>
    </lineage>
</organism>
<evidence type="ECO:0000313" key="2">
    <source>
        <dbReference type="Proteomes" id="UP001596263"/>
    </source>
</evidence>
<protein>
    <submittedName>
        <fullName evidence="1">Uncharacterized protein</fullName>
    </submittedName>
</protein>
<comment type="caution">
    <text evidence="1">The sequence shown here is derived from an EMBL/GenBank/DDBJ whole genome shotgun (WGS) entry which is preliminary data.</text>
</comment>
<dbReference type="RefSeq" id="WP_380862259.1">
    <property type="nucleotide sequence ID" value="NZ_JBHSKM010000028.1"/>
</dbReference>
<reference evidence="2" key="1">
    <citation type="journal article" date="2019" name="Int. J. Syst. Evol. Microbiol.">
        <title>The Global Catalogue of Microorganisms (GCM) 10K type strain sequencing project: providing services to taxonomists for standard genome sequencing and annotation.</title>
        <authorList>
            <consortium name="The Broad Institute Genomics Platform"/>
            <consortium name="The Broad Institute Genome Sequencing Center for Infectious Disease"/>
            <person name="Wu L."/>
            <person name="Ma J."/>
        </authorList>
    </citation>
    <scope>NUCLEOTIDE SEQUENCE [LARGE SCALE GENOMIC DNA]</scope>
    <source>
        <strain evidence="2">KCTC 42586</strain>
    </source>
</reference>
<keyword evidence="2" id="KW-1185">Reference proteome</keyword>
<sequence length="103" mass="11218">MLRQRIRISVACPGRAAVRDAVLQRLGLFRVDEQGGSFRGGDVVDQRLAQRDSSLAKQSAVRRVGAGIALPDGRVEYNGIRPLGSRRAPDMSPLCISVGRARY</sequence>
<gene>
    <name evidence="1" type="ORF">ACFPQ9_34285</name>
</gene>
<proteinExistence type="predicted"/>